<proteinExistence type="predicted"/>
<evidence type="ECO:0008006" key="3">
    <source>
        <dbReference type="Google" id="ProtNLM"/>
    </source>
</evidence>
<dbReference type="Gene3D" id="3.80.10.10">
    <property type="entry name" value="Ribonuclease Inhibitor"/>
    <property type="match status" value="1"/>
</dbReference>
<name>A0AAD7ALQ1_9AGAR</name>
<dbReference type="EMBL" id="JARIHO010000004">
    <property type="protein sequence ID" value="KAJ7362581.1"/>
    <property type="molecule type" value="Genomic_DNA"/>
</dbReference>
<dbReference type="InterPro" id="IPR032675">
    <property type="entry name" value="LRR_dom_sf"/>
</dbReference>
<protein>
    <recommendedName>
        <fullName evidence="3">F-box domain-containing protein</fullName>
    </recommendedName>
</protein>
<gene>
    <name evidence="1" type="ORF">DFH08DRAFT_841202</name>
</gene>
<accession>A0AAD7ALQ1</accession>
<keyword evidence="2" id="KW-1185">Reference proteome</keyword>
<dbReference type="Gene3D" id="1.20.1280.50">
    <property type="match status" value="1"/>
</dbReference>
<dbReference type="AlphaFoldDB" id="A0AAD7ALQ1"/>
<dbReference type="PANTHER" id="PTHR38926:SF72">
    <property type="entry name" value="IM:7136021-RELATED"/>
    <property type="match status" value="1"/>
</dbReference>
<sequence>MLINELRQRLFDLDATITHHESIVQDLKQQRADVLSQLAFVVYPVLTLPTEITTEIFKWCYEAGLRLRPSVAPLLLTRVCRDWRELALSTPALWDTIDEIKFDDPLEDEDFVSKWFSRAGTRPLSFGIIYPEHLESHHLESVIHRHASQLQWLDVMTHLDILSDFGAIQSFPILRDLSLCSMSPHELIESQIEVFCHAPSLRHLSLECLPPSVLNLPWAQLTKTTLSFVSLTECLYFLRLATSLREFRREGPPEGEEDESVFGQSPLSHSSLNSLAVSTSSGDEGILQLLTVPGLKTLELGGRWTIYTDLDIVLVPFLSRTCATLRTLKIPLPTRLPVHWFQLLTHLTTLELVHPVGLAFSTGAIRALDRRSAPDFLPKLHTLVLSQCGSNRIDSSLLQVLGSRCDVSDAERARLESFSLIWPELESPDDSVVRLPLLNVGPLRALAARGMCIHVGTRSQNNFY</sequence>
<evidence type="ECO:0000313" key="1">
    <source>
        <dbReference type="EMBL" id="KAJ7362581.1"/>
    </source>
</evidence>
<reference evidence="1" key="1">
    <citation type="submission" date="2023-03" db="EMBL/GenBank/DDBJ databases">
        <title>Massive genome expansion in bonnet fungi (Mycena s.s.) driven by repeated elements and novel gene families across ecological guilds.</title>
        <authorList>
            <consortium name="Lawrence Berkeley National Laboratory"/>
            <person name="Harder C.B."/>
            <person name="Miyauchi S."/>
            <person name="Viragh M."/>
            <person name="Kuo A."/>
            <person name="Thoen E."/>
            <person name="Andreopoulos B."/>
            <person name="Lu D."/>
            <person name="Skrede I."/>
            <person name="Drula E."/>
            <person name="Henrissat B."/>
            <person name="Morin E."/>
            <person name="Kohler A."/>
            <person name="Barry K."/>
            <person name="LaButti K."/>
            <person name="Morin E."/>
            <person name="Salamov A."/>
            <person name="Lipzen A."/>
            <person name="Mereny Z."/>
            <person name="Hegedus B."/>
            <person name="Baldrian P."/>
            <person name="Stursova M."/>
            <person name="Weitz H."/>
            <person name="Taylor A."/>
            <person name="Grigoriev I.V."/>
            <person name="Nagy L.G."/>
            <person name="Martin F."/>
            <person name="Kauserud H."/>
        </authorList>
    </citation>
    <scope>NUCLEOTIDE SEQUENCE</scope>
    <source>
        <strain evidence="1">CBHHK002</strain>
    </source>
</reference>
<dbReference type="PANTHER" id="PTHR38926">
    <property type="entry name" value="F-BOX DOMAIN CONTAINING PROTEIN, EXPRESSED"/>
    <property type="match status" value="1"/>
</dbReference>
<comment type="caution">
    <text evidence="1">The sequence shown here is derived from an EMBL/GenBank/DDBJ whole genome shotgun (WGS) entry which is preliminary data.</text>
</comment>
<organism evidence="1 2">
    <name type="scientific">Mycena albidolilacea</name>
    <dbReference type="NCBI Taxonomy" id="1033008"/>
    <lineage>
        <taxon>Eukaryota</taxon>
        <taxon>Fungi</taxon>
        <taxon>Dikarya</taxon>
        <taxon>Basidiomycota</taxon>
        <taxon>Agaricomycotina</taxon>
        <taxon>Agaricomycetes</taxon>
        <taxon>Agaricomycetidae</taxon>
        <taxon>Agaricales</taxon>
        <taxon>Marasmiineae</taxon>
        <taxon>Mycenaceae</taxon>
        <taxon>Mycena</taxon>
    </lineage>
</organism>
<evidence type="ECO:0000313" key="2">
    <source>
        <dbReference type="Proteomes" id="UP001218218"/>
    </source>
</evidence>
<dbReference type="SUPFAM" id="SSF52047">
    <property type="entry name" value="RNI-like"/>
    <property type="match status" value="1"/>
</dbReference>
<dbReference type="Proteomes" id="UP001218218">
    <property type="component" value="Unassembled WGS sequence"/>
</dbReference>